<proteinExistence type="inferred from homology"/>
<gene>
    <name evidence="9" type="ORF">APR03_004308</name>
</gene>
<dbReference type="GO" id="GO:0015109">
    <property type="term" value="F:chromate transmembrane transporter activity"/>
    <property type="evidence" value="ECO:0007669"/>
    <property type="project" value="InterPro"/>
</dbReference>
<sequence length="427" mass="42741">MSAAARGTRDPGPGTVRGVTTPPGTAREVFAVFLRLGLTSFGGPVAHLGYFREAFVVRRRWLGDRAYADLVALCQFLPGPASSQVGMAIGLRRAGLRGLLAAWAGFTLPSAVLLVAFAYGVLAGGDAAGSGWLGGLEAAAVAVVAQAVLGMRRTLAPDARRATLGAAAMVATLLAPAVPGLPVAVAQVGVIVLAGVAGLLWLPGGGAAGDPPGDEPFAVPVGRRAAVVCLALLATLLVALPLLVAATGDGLARLADLFVRAGSLVFGGGHVVLPLLQAETVATGLVPHDQFLAGYGAAQAVPGPLFTFAAYLGAVTTSGPTGLVGAATALVAVFLPSALLVVGALPFWERLRRAPRARRVLAGVNAGVVGLLGAALYDPVFTRGVLAADDPMVALALVVAAFVALTTWSAPPWAVVVAAGLLGWAVL</sequence>
<keyword evidence="4 8" id="KW-0812">Transmembrane</keyword>
<feature type="transmembrane region" description="Helical" evidence="8">
    <location>
        <begin position="290"/>
        <end position="312"/>
    </location>
</feature>
<dbReference type="EMBL" id="JAMTCS010000015">
    <property type="protein sequence ID" value="MCP2266936.1"/>
    <property type="molecule type" value="Genomic_DNA"/>
</dbReference>
<evidence type="ECO:0000313" key="10">
    <source>
        <dbReference type="Proteomes" id="UP001139493"/>
    </source>
</evidence>
<dbReference type="PANTHER" id="PTHR33567:SF3">
    <property type="entry name" value="CHROMATE ION TRANSPORTER (EUROFUNG)"/>
    <property type="match status" value="1"/>
</dbReference>
<keyword evidence="5 8" id="KW-1133">Transmembrane helix</keyword>
<comment type="caution">
    <text evidence="9">The sequence shown here is derived from an EMBL/GenBank/DDBJ whole genome shotgun (WGS) entry which is preliminary data.</text>
</comment>
<feature type="transmembrane region" description="Helical" evidence="8">
    <location>
        <begin position="397"/>
        <end position="426"/>
    </location>
</feature>
<dbReference type="PIRSF" id="PIRSF004810">
    <property type="entry name" value="ChrA"/>
    <property type="match status" value="1"/>
</dbReference>
<dbReference type="InterPro" id="IPR003370">
    <property type="entry name" value="Chromate_transpt"/>
</dbReference>
<comment type="subcellular location">
    <subcellularLocation>
        <location evidence="1">Cell membrane</location>
        <topology evidence="1">Multi-pass membrane protein</topology>
    </subcellularLocation>
</comment>
<feature type="transmembrane region" description="Helical" evidence="8">
    <location>
        <begin position="225"/>
        <end position="245"/>
    </location>
</feature>
<dbReference type="Proteomes" id="UP001139493">
    <property type="component" value="Unassembled WGS sequence"/>
</dbReference>
<feature type="transmembrane region" description="Helical" evidence="8">
    <location>
        <begin position="360"/>
        <end position="377"/>
    </location>
</feature>
<keyword evidence="3" id="KW-1003">Cell membrane</keyword>
<evidence type="ECO:0000256" key="7">
    <source>
        <dbReference type="SAM" id="MobiDB-lite"/>
    </source>
</evidence>
<dbReference type="GO" id="GO:0005886">
    <property type="term" value="C:plasma membrane"/>
    <property type="evidence" value="ECO:0007669"/>
    <property type="project" value="UniProtKB-SubCell"/>
</dbReference>
<feature type="region of interest" description="Disordered" evidence="7">
    <location>
        <begin position="1"/>
        <end position="22"/>
    </location>
</feature>
<organism evidence="9 10">
    <name type="scientific">Promicromonospora thailandica</name>
    <dbReference type="NCBI Taxonomy" id="765201"/>
    <lineage>
        <taxon>Bacteria</taxon>
        <taxon>Bacillati</taxon>
        <taxon>Actinomycetota</taxon>
        <taxon>Actinomycetes</taxon>
        <taxon>Micrococcales</taxon>
        <taxon>Promicromonosporaceae</taxon>
        <taxon>Promicromonospora</taxon>
    </lineage>
</organism>
<evidence type="ECO:0000256" key="6">
    <source>
        <dbReference type="ARBA" id="ARBA00023136"/>
    </source>
</evidence>
<comment type="similarity">
    <text evidence="2">Belongs to the chromate ion transporter (CHR) (TC 2.A.51) family.</text>
</comment>
<evidence type="ECO:0000256" key="5">
    <source>
        <dbReference type="ARBA" id="ARBA00022989"/>
    </source>
</evidence>
<name>A0A9X2GCZ4_9MICO</name>
<feature type="transmembrane region" description="Helical" evidence="8">
    <location>
        <begin position="162"/>
        <end position="178"/>
    </location>
</feature>
<dbReference type="Pfam" id="PF02417">
    <property type="entry name" value="Chromate_transp"/>
    <property type="match status" value="2"/>
</dbReference>
<evidence type="ECO:0000256" key="2">
    <source>
        <dbReference type="ARBA" id="ARBA00005262"/>
    </source>
</evidence>
<dbReference type="NCBIfam" id="TIGR00937">
    <property type="entry name" value="2A51"/>
    <property type="match status" value="1"/>
</dbReference>
<feature type="transmembrane region" description="Helical" evidence="8">
    <location>
        <begin position="99"/>
        <end position="119"/>
    </location>
</feature>
<keyword evidence="10" id="KW-1185">Reference proteome</keyword>
<evidence type="ECO:0000256" key="8">
    <source>
        <dbReference type="SAM" id="Phobius"/>
    </source>
</evidence>
<keyword evidence="6 8" id="KW-0472">Membrane</keyword>
<accession>A0A9X2GCZ4</accession>
<evidence type="ECO:0000256" key="1">
    <source>
        <dbReference type="ARBA" id="ARBA00004651"/>
    </source>
</evidence>
<dbReference type="InterPro" id="IPR014047">
    <property type="entry name" value="Chr_Tranpt_l_chain"/>
</dbReference>
<evidence type="ECO:0000256" key="4">
    <source>
        <dbReference type="ARBA" id="ARBA00022692"/>
    </source>
</evidence>
<feature type="transmembrane region" description="Helical" evidence="8">
    <location>
        <begin position="184"/>
        <end position="204"/>
    </location>
</feature>
<reference evidence="9" key="1">
    <citation type="submission" date="2022-06" db="EMBL/GenBank/DDBJ databases">
        <title>Genomic Encyclopedia of Archaeal and Bacterial Type Strains, Phase II (KMG-II): from individual species to whole genera.</title>
        <authorList>
            <person name="Goeker M."/>
        </authorList>
    </citation>
    <scope>NUCLEOTIDE SEQUENCE</scope>
    <source>
        <strain evidence="9">DSM 26652</strain>
    </source>
</reference>
<feature type="transmembrane region" description="Helical" evidence="8">
    <location>
        <begin position="131"/>
        <end position="150"/>
    </location>
</feature>
<feature type="transmembrane region" description="Helical" evidence="8">
    <location>
        <begin position="324"/>
        <end position="348"/>
    </location>
</feature>
<dbReference type="AlphaFoldDB" id="A0A9X2GCZ4"/>
<evidence type="ECO:0000313" key="9">
    <source>
        <dbReference type="EMBL" id="MCP2266936.1"/>
    </source>
</evidence>
<feature type="transmembrane region" description="Helical" evidence="8">
    <location>
        <begin position="29"/>
        <end position="51"/>
    </location>
</feature>
<protein>
    <submittedName>
        <fullName evidence="9">Chromate transporter</fullName>
    </submittedName>
</protein>
<feature type="transmembrane region" description="Helical" evidence="8">
    <location>
        <begin position="257"/>
        <end position="278"/>
    </location>
</feature>
<feature type="compositionally biased region" description="Low complexity" evidence="7">
    <location>
        <begin position="11"/>
        <end position="22"/>
    </location>
</feature>
<evidence type="ECO:0000256" key="3">
    <source>
        <dbReference type="ARBA" id="ARBA00022475"/>
    </source>
</evidence>
<dbReference type="PANTHER" id="PTHR33567">
    <property type="entry name" value="CHROMATE ION TRANSPORTER (EUROFUNG)"/>
    <property type="match status" value="1"/>
</dbReference>